<protein>
    <recommendedName>
        <fullName evidence="3">Elongator complex protein 6</fullName>
    </recommendedName>
</protein>
<dbReference type="InterPro" id="IPR027417">
    <property type="entry name" value="P-loop_NTPase"/>
</dbReference>
<name>A0AAN9BW54_9CAEN</name>
<dbReference type="Gene3D" id="3.40.50.300">
    <property type="entry name" value="P-loop containing nucleotide triphosphate hydrolases"/>
    <property type="match status" value="1"/>
</dbReference>
<dbReference type="GO" id="GO:0002098">
    <property type="term" value="P:tRNA wobble uridine modification"/>
    <property type="evidence" value="ECO:0007669"/>
    <property type="project" value="InterPro"/>
</dbReference>
<evidence type="ECO:0000313" key="4">
    <source>
        <dbReference type="EMBL" id="KAK7112662.1"/>
    </source>
</evidence>
<dbReference type="Pfam" id="PF09807">
    <property type="entry name" value="ELP6"/>
    <property type="match status" value="1"/>
</dbReference>
<evidence type="ECO:0000256" key="1">
    <source>
        <dbReference type="ARBA" id="ARBA00005043"/>
    </source>
</evidence>
<comment type="pathway">
    <text evidence="1">tRNA modification; 5-methoxycarbonylmethyl-2-thiouridine-tRNA biosynthesis.</text>
</comment>
<dbReference type="PANTHER" id="PTHR16184:SF6">
    <property type="entry name" value="ELONGATOR COMPLEX PROTEIN 6"/>
    <property type="match status" value="1"/>
</dbReference>
<proteinExistence type="inferred from homology"/>
<dbReference type="GO" id="GO:0033588">
    <property type="term" value="C:elongator holoenzyme complex"/>
    <property type="evidence" value="ECO:0007669"/>
    <property type="project" value="InterPro"/>
</dbReference>
<evidence type="ECO:0000313" key="5">
    <source>
        <dbReference type="Proteomes" id="UP001374579"/>
    </source>
</evidence>
<accession>A0AAN9BW54</accession>
<reference evidence="4 5" key="1">
    <citation type="submission" date="2024-02" db="EMBL/GenBank/DDBJ databases">
        <title>Chromosome-scale genome assembly of the rough periwinkle Littorina saxatilis.</title>
        <authorList>
            <person name="De Jode A."/>
            <person name="Faria R."/>
            <person name="Formenti G."/>
            <person name="Sims Y."/>
            <person name="Smith T.P."/>
            <person name="Tracey A."/>
            <person name="Wood J.M.D."/>
            <person name="Zagrodzka Z.B."/>
            <person name="Johannesson K."/>
            <person name="Butlin R.K."/>
            <person name="Leder E.H."/>
        </authorList>
    </citation>
    <scope>NUCLEOTIDE SEQUENCE [LARGE SCALE GENOMIC DNA]</scope>
    <source>
        <strain evidence="4">Snail1</strain>
        <tissue evidence="4">Muscle</tissue>
    </source>
</reference>
<sequence length="263" mass="29524">MFSSVNSFLGFDRGCIGNRECLIIGQNEENGNFVLHQVLSAAVKEKRPVCLVSFVQKFHHYNAVSLKTGVSLQSATEAKQLQFIDGLEELVHTFFPETYQPVTNQENFLDRMKEKLLKSLCCLKEQAHGQPVLVIDDISVFLSMGYHLDEVMMFFKALQEALWFSLDASSSTQNGTTLVVLTSYDQHDRDTWSLWKFLTALSSLDVNVTGLQTGYCKDVHGQACVTWRDSMDAPRQHATKTLQFKLMENGAEFFAAGTSSAVL</sequence>
<evidence type="ECO:0000256" key="3">
    <source>
        <dbReference type="ARBA" id="ARBA00020263"/>
    </source>
</evidence>
<keyword evidence="5" id="KW-1185">Reference proteome</keyword>
<dbReference type="CDD" id="cd19495">
    <property type="entry name" value="Elp6"/>
    <property type="match status" value="1"/>
</dbReference>
<dbReference type="EMBL" id="JBAMIC010000002">
    <property type="protein sequence ID" value="KAK7112662.1"/>
    <property type="molecule type" value="Genomic_DNA"/>
</dbReference>
<dbReference type="AlphaFoldDB" id="A0AAN9BW54"/>
<dbReference type="InterPro" id="IPR018627">
    <property type="entry name" value="ELP6"/>
</dbReference>
<dbReference type="Proteomes" id="UP001374579">
    <property type="component" value="Unassembled WGS sequence"/>
</dbReference>
<gene>
    <name evidence="4" type="ORF">V1264_012083</name>
</gene>
<dbReference type="PANTHER" id="PTHR16184">
    <property type="entry name" value="ELONGATOR COMPLEX PROTEIN 6"/>
    <property type="match status" value="1"/>
</dbReference>
<comment type="similarity">
    <text evidence="2">Belongs to the ELP6 family.</text>
</comment>
<organism evidence="4 5">
    <name type="scientific">Littorina saxatilis</name>
    <dbReference type="NCBI Taxonomy" id="31220"/>
    <lineage>
        <taxon>Eukaryota</taxon>
        <taxon>Metazoa</taxon>
        <taxon>Spiralia</taxon>
        <taxon>Lophotrochozoa</taxon>
        <taxon>Mollusca</taxon>
        <taxon>Gastropoda</taxon>
        <taxon>Caenogastropoda</taxon>
        <taxon>Littorinimorpha</taxon>
        <taxon>Littorinoidea</taxon>
        <taxon>Littorinidae</taxon>
        <taxon>Littorina</taxon>
    </lineage>
</organism>
<evidence type="ECO:0000256" key="2">
    <source>
        <dbReference type="ARBA" id="ARBA00008837"/>
    </source>
</evidence>
<comment type="caution">
    <text evidence="4">The sequence shown here is derived from an EMBL/GenBank/DDBJ whole genome shotgun (WGS) entry which is preliminary data.</text>
</comment>